<feature type="compositionally biased region" description="Basic and acidic residues" evidence="15">
    <location>
        <begin position="116"/>
        <end position="141"/>
    </location>
</feature>
<evidence type="ECO:0000256" key="14">
    <source>
        <dbReference type="ARBA" id="ARBA00046142"/>
    </source>
</evidence>
<dbReference type="InterPro" id="IPR008978">
    <property type="entry name" value="HSP20-like_chaperone"/>
</dbReference>
<keyword evidence="6" id="KW-0597">Phosphoprotein</keyword>
<feature type="domain" description="CS" evidence="16">
    <location>
        <begin position="173"/>
        <end position="264"/>
    </location>
</feature>
<dbReference type="GO" id="GO:0005819">
    <property type="term" value="C:spindle"/>
    <property type="evidence" value="ECO:0007669"/>
    <property type="project" value="UniProtKB-SubCell"/>
</dbReference>
<proteinExistence type="inferred from homology"/>
<gene>
    <name evidence="17" type="ORF">g.35823</name>
</gene>
<evidence type="ECO:0000256" key="7">
    <source>
        <dbReference type="ARBA" id="ARBA00022618"/>
    </source>
</evidence>
<dbReference type="AlphaFoldDB" id="A0A1B6E9Q9"/>
<evidence type="ECO:0000256" key="13">
    <source>
        <dbReference type="ARBA" id="ARBA00030427"/>
    </source>
</evidence>
<evidence type="ECO:0000259" key="16">
    <source>
        <dbReference type="PROSITE" id="PS51203"/>
    </source>
</evidence>
<evidence type="ECO:0000256" key="2">
    <source>
        <dbReference type="ARBA" id="ARBA00004214"/>
    </source>
</evidence>
<feature type="region of interest" description="Disordered" evidence="15">
    <location>
        <begin position="65"/>
        <end position="177"/>
    </location>
</feature>
<dbReference type="InterPro" id="IPR007052">
    <property type="entry name" value="CS_dom"/>
</dbReference>
<dbReference type="GO" id="GO:0030496">
    <property type="term" value="C:midbody"/>
    <property type="evidence" value="ECO:0007669"/>
    <property type="project" value="UniProtKB-SubCell"/>
</dbReference>
<evidence type="ECO:0000256" key="4">
    <source>
        <dbReference type="ARBA" id="ARBA00017641"/>
    </source>
</evidence>
<evidence type="ECO:0000256" key="6">
    <source>
        <dbReference type="ARBA" id="ARBA00022553"/>
    </source>
</evidence>
<dbReference type="PANTHER" id="PTHR12356">
    <property type="entry name" value="NUCLEAR MOVEMENT PROTEIN NUDC"/>
    <property type="match status" value="1"/>
</dbReference>
<keyword evidence="10" id="KW-0175">Coiled coil</keyword>
<dbReference type="PROSITE" id="PS51203">
    <property type="entry name" value="CS"/>
    <property type="match status" value="1"/>
</dbReference>
<protein>
    <recommendedName>
        <fullName evidence="4">Nuclear migration protein nudC</fullName>
    </recommendedName>
    <alternativeName>
        <fullName evidence="13">Nuclear distribution protein C homolog</fullName>
    </alternativeName>
</protein>
<dbReference type="PANTHER" id="PTHR12356:SF3">
    <property type="entry name" value="NUCLEAR MIGRATION PROTEIN NUDC"/>
    <property type="match status" value="1"/>
</dbReference>
<dbReference type="InterPro" id="IPR037898">
    <property type="entry name" value="NudC_fam"/>
</dbReference>
<evidence type="ECO:0000313" key="17">
    <source>
        <dbReference type="EMBL" id="JAS34669.1"/>
    </source>
</evidence>
<reference evidence="17" key="1">
    <citation type="submission" date="2015-12" db="EMBL/GenBank/DDBJ databases">
        <title>De novo transcriptome assembly of four potential Pierce s Disease insect vectors from Arizona vineyards.</title>
        <authorList>
            <person name="Tassone E.E."/>
        </authorList>
    </citation>
    <scope>NUCLEOTIDE SEQUENCE</scope>
</reference>
<dbReference type="GO" id="GO:0006457">
    <property type="term" value="P:protein folding"/>
    <property type="evidence" value="ECO:0007669"/>
    <property type="project" value="TreeGrafter"/>
</dbReference>
<dbReference type="EMBL" id="GEDC01002629">
    <property type="protein sequence ID" value="JAS34669.1"/>
    <property type="molecule type" value="Transcribed_RNA"/>
</dbReference>
<dbReference type="Gene3D" id="2.60.40.790">
    <property type="match status" value="1"/>
</dbReference>
<dbReference type="SUPFAM" id="SSF49764">
    <property type="entry name" value="HSP20-like chaperones"/>
    <property type="match status" value="1"/>
</dbReference>
<dbReference type="GO" id="GO:0005874">
    <property type="term" value="C:microtubule"/>
    <property type="evidence" value="ECO:0007669"/>
    <property type="project" value="UniProtKB-KW"/>
</dbReference>
<evidence type="ECO:0000256" key="5">
    <source>
        <dbReference type="ARBA" id="ARBA00022490"/>
    </source>
</evidence>
<dbReference type="Pfam" id="PF14050">
    <property type="entry name" value="Nudc_N"/>
    <property type="match status" value="1"/>
</dbReference>
<evidence type="ECO:0000256" key="8">
    <source>
        <dbReference type="ARBA" id="ARBA00022701"/>
    </source>
</evidence>
<name>A0A1B6E9Q9_9HEMI</name>
<comment type="function">
    <text evidence="14">Plays a role in neurogenesis and neuronal migration. Necessary for correct formation of mitotic spindles and chromosome separation during mitosis. Necessary for cytokinesis and cell proliferation.</text>
</comment>
<keyword evidence="8" id="KW-0493">Microtubule</keyword>
<sequence length="338" mass="38987">MPIKDPDQFDGMLLAMAQQHEGGVSELLDTIFSFLARKTDFYTGAEEGAAEKMVMSKFTKHRDNALAESLKKRKENLERERKRKERLEQAKQEEQKSEQNKNDEAKIVELSDEEADRLQKELDKKKTGSDSTENIKSKQLDSESVLENDQKNEDEDDDPKEKGKLKPNSGNGCDLPNYRWTQSLGDIELRVPLQVNFTVRSRDLVVSIQKQHLTLGLKGKPPIIAQTLQHPIKVEESTWVLEDGKSVLINLEKVNKMEWWSKLIETDPEISTKKINPEPSKLSDLDLETRGVVEKMMYDQHQRQLGKPTSEEQKKQEMIQKFMSQHPEMDFSKCKFGN</sequence>
<dbReference type="GO" id="GO:0051082">
    <property type="term" value="F:unfolded protein binding"/>
    <property type="evidence" value="ECO:0007669"/>
    <property type="project" value="TreeGrafter"/>
</dbReference>
<evidence type="ECO:0000256" key="12">
    <source>
        <dbReference type="ARBA" id="ARBA00023306"/>
    </source>
</evidence>
<accession>A0A1B6E9Q9</accession>
<keyword evidence="5" id="KW-0963">Cytoplasm</keyword>
<evidence type="ECO:0000256" key="9">
    <source>
        <dbReference type="ARBA" id="ARBA00022776"/>
    </source>
</evidence>
<evidence type="ECO:0000256" key="3">
    <source>
        <dbReference type="ARBA" id="ARBA00010513"/>
    </source>
</evidence>
<dbReference type="Pfam" id="PF04969">
    <property type="entry name" value="CS"/>
    <property type="match status" value="1"/>
</dbReference>
<dbReference type="InterPro" id="IPR032572">
    <property type="entry name" value="NuDC"/>
</dbReference>
<dbReference type="GO" id="GO:0005737">
    <property type="term" value="C:cytoplasm"/>
    <property type="evidence" value="ECO:0007669"/>
    <property type="project" value="TreeGrafter"/>
</dbReference>
<keyword evidence="12" id="KW-0131">Cell cycle</keyword>
<evidence type="ECO:0000256" key="15">
    <source>
        <dbReference type="SAM" id="MobiDB-lite"/>
    </source>
</evidence>
<keyword evidence="9" id="KW-0498">Mitosis</keyword>
<comment type="subcellular location">
    <subcellularLocation>
        <location evidence="1">Cytoplasm</location>
        <location evidence="1">Cytoskeleton</location>
        <location evidence="1">Spindle</location>
    </subcellularLocation>
    <subcellularLocation>
        <location evidence="2">Midbody</location>
    </subcellularLocation>
</comment>
<evidence type="ECO:0000256" key="11">
    <source>
        <dbReference type="ARBA" id="ARBA00023212"/>
    </source>
</evidence>
<keyword evidence="11" id="KW-0206">Cytoskeleton</keyword>
<evidence type="ECO:0000256" key="1">
    <source>
        <dbReference type="ARBA" id="ARBA00004186"/>
    </source>
</evidence>
<dbReference type="GO" id="GO:0051301">
    <property type="term" value="P:cell division"/>
    <property type="evidence" value="ECO:0007669"/>
    <property type="project" value="UniProtKB-KW"/>
</dbReference>
<keyword evidence="7" id="KW-0132">Cell division</keyword>
<evidence type="ECO:0000256" key="10">
    <source>
        <dbReference type="ARBA" id="ARBA00023054"/>
    </source>
</evidence>
<comment type="similarity">
    <text evidence="3">Belongs to the nudC family.</text>
</comment>
<dbReference type="InterPro" id="IPR025934">
    <property type="entry name" value="NudC_N_dom"/>
</dbReference>
<dbReference type="FunFam" id="2.60.40.790:FF:000001">
    <property type="entry name" value="Nuclear migration protein nudC"/>
    <property type="match status" value="1"/>
</dbReference>
<organism evidence="17">
    <name type="scientific">Clastoptera arizonana</name>
    <name type="common">Arizona spittle bug</name>
    <dbReference type="NCBI Taxonomy" id="38151"/>
    <lineage>
        <taxon>Eukaryota</taxon>
        <taxon>Metazoa</taxon>
        <taxon>Ecdysozoa</taxon>
        <taxon>Arthropoda</taxon>
        <taxon>Hexapoda</taxon>
        <taxon>Insecta</taxon>
        <taxon>Pterygota</taxon>
        <taxon>Neoptera</taxon>
        <taxon>Paraneoptera</taxon>
        <taxon>Hemiptera</taxon>
        <taxon>Auchenorrhyncha</taxon>
        <taxon>Cercopoidea</taxon>
        <taxon>Clastopteridae</taxon>
        <taxon>Clastoptera</taxon>
    </lineage>
</organism>
<dbReference type="Pfam" id="PF16273">
    <property type="entry name" value="NuDC"/>
    <property type="match status" value="1"/>
</dbReference>
<feature type="compositionally biased region" description="Basic and acidic residues" evidence="15">
    <location>
        <begin position="75"/>
        <end position="109"/>
    </location>
</feature>